<dbReference type="GO" id="GO:0016020">
    <property type="term" value="C:membrane"/>
    <property type="evidence" value="ECO:0007669"/>
    <property type="project" value="InterPro"/>
</dbReference>
<dbReference type="Proteomes" id="UP000298347">
    <property type="component" value="Unassembled WGS sequence"/>
</dbReference>
<dbReference type="AlphaFoldDB" id="A0A4Z0GJH8"/>
<feature type="transmembrane region" description="Helical" evidence="3">
    <location>
        <begin position="402"/>
        <end position="421"/>
    </location>
</feature>
<evidence type="ECO:0000256" key="3">
    <source>
        <dbReference type="SAM" id="Phobius"/>
    </source>
</evidence>
<protein>
    <submittedName>
        <fullName evidence="4">Spore germination protein</fullName>
    </submittedName>
</protein>
<proteinExistence type="inferred from homology"/>
<evidence type="ECO:0000256" key="1">
    <source>
        <dbReference type="ARBA" id="ARBA00005278"/>
    </source>
</evidence>
<name>A0A4Z0GJH8_9BACL</name>
<evidence type="ECO:0000313" key="5">
    <source>
        <dbReference type="Proteomes" id="UP000298347"/>
    </source>
</evidence>
<comment type="similarity">
    <text evidence="1">Belongs to the GerABKA family.</text>
</comment>
<evidence type="ECO:0000313" key="4">
    <source>
        <dbReference type="EMBL" id="TGA96925.1"/>
    </source>
</evidence>
<dbReference type="OrthoDB" id="9772630at2"/>
<dbReference type="PANTHER" id="PTHR22550">
    <property type="entry name" value="SPORE GERMINATION PROTEIN"/>
    <property type="match status" value="1"/>
</dbReference>
<keyword evidence="3" id="KW-1133">Transmembrane helix</keyword>
<dbReference type="RefSeq" id="WP_135349379.1">
    <property type="nucleotide sequence ID" value="NZ_SRJD01000018.1"/>
</dbReference>
<dbReference type="GO" id="GO:0009847">
    <property type="term" value="P:spore germination"/>
    <property type="evidence" value="ECO:0007669"/>
    <property type="project" value="InterPro"/>
</dbReference>
<dbReference type="PIRSF" id="PIRSF005690">
    <property type="entry name" value="GerBA"/>
    <property type="match status" value="1"/>
</dbReference>
<keyword evidence="5" id="KW-1185">Reference proteome</keyword>
<dbReference type="InterPro" id="IPR004995">
    <property type="entry name" value="Spore_Ger"/>
</dbReference>
<sequence>MLNWLRKNKRIDHSSSKNNTKYNDIKRLARRLSENERIIRQVYAKSSDVVIKHLTLGKAPQIRALLIYIAGTADVAQIDENVLKPLYLLKEGPSDLASIKNTLSIPDIKEIGSFDTVYQEVSNGHPVLFIDRLPQALSLGISKWSTRQVEESSTEFVIRGAKEGFIESLETNTSLVRKRIRTPRLKIERMEIGRYTHTPMIISYIDGLCDPDLVREIVLRVRRISEDGIYDSGMIQEYIQDVSWSPFPTVFSTERPDTFCGALVEGRAGILVDGSPHAIVLPSTFFMFFSSPEDYYSGFIIGTAIRILRTFYMMIALLGPSIYVAVTTFHQELIPTTLLISITQAHEQVPFPTVVEALIMEITFEALREAGIRLPRAVGPTISIVGALVIGQAAIQASLVSPLMVIVVSITAIASFMIPHYEASNTVRLLRFPIMILASTFGLLGIIFSFIVLLIHLSSLRSFGVPYLEPLAPFKKASIIDTLVRGPLWTMKRRPHFTGSTWNRRRTGH</sequence>
<dbReference type="InterPro" id="IPR050768">
    <property type="entry name" value="UPF0353/GerABKA_families"/>
</dbReference>
<gene>
    <name evidence="4" type="ORF">E4665_13780</name>
</gene>
<accession>A0A4Z0GJH8</accession>
<feature type="transmembrane region" description="Helical" evidence="3">
    <location>
        <begin position="377"/>
        <end position="395"/>
    </location>
</feature>
<evidence type="ECO:0000256" key="2">
    <source>
        <dbReference type="ARBA" id="ARBA00023136"/>
    </source>
</evidence>
<feature type="transmembrane region" description="Helical" evidence="3">
    <location>
        <begin position="311"/>
        <end position="329"/>
    </location>
</feature>
<dbReference type="PANTHER" id="PTHR22550:SF5">
    <property type="entry name" value="LEUCINE ZIPPER PROTEIN 4"/>
    <property type="match status" value="1"/>
</dbReference>
<dbReference type="EMBL" id="SRJD01000018">
    <property type="protein sequence ID" value="TGA96925.1"/>
    <property type="molecule type" value="Genomic_DNA"/>
</dbReference>
<dbReference type="Pfam" id="PF03323">
    <property type="entry name" value="GerA"/>
    <property type="match status" value="1"/>
</dbReference>
<comment type="caution">
    <text evidence="4">The sequence shown here is derived from an EMBL/GenBank/DDBJ whole genome shotgun (WGS) entry which is preliminary data.</text>
</comment>
<reference evidence="4 5" key="1">
    <citation type="journal article" date="2015" name="Int. J. Syst. Evol. Microbiol.">
        <title>Sporolactobacillus shoreae sp. nov. and Sporolactobacillus spathodeae sp. nov., two spore-forming lactic acid bacteria isolated from tree barks in Thailand.</title>
        <authorList>
            <person name="Thamacharoensuk T."/>
            <person name="Kitahara M."/>
            <person name="Ohkuma M."/>
            <person name="Thongchul N."/>
            <person name="Tanasupawat S."/>
        </authorList>
    </citation>
    <scope>NUCLEOTIDE SEQUENCE [LARGE SCALE GENOMIC DNA]</scope>
    <source>
        <strain evidence="4 5">BK92</strain>
    </source>
</reference>
<feature type="transmembrane region" description="Helical" evidence="3">
    <location>
        <begin position="433"/>
        <end position="455"/>
    </location>
</feature>
<keyword evidence="3" id="KW-0812">Transmembrane</keyword>
<keyword evidence="2 3" id="KW-0472">Membrane</keyword>
<organism evidence="4 5">
    <name type="scientific">Sporolactobacillus shoreae</name>
    <dbReference type="NCBI Taxonomy" id="1465501"/>
    <lineage>
        <taxon>Bacteria</taxon>
        <taxon>Bacillati</taxon>
        <taxon>Bacillota</taxon>
        <taxon>Bacilli</taxon>
        <taxon>Bacillales</taxon>
        <taxon>Sporolactobacillaceae</taxon>
        <taxon>Sporolactobacillus</taxon>
    </lineage>
</organism>